<evidence type="ECO:0000256" key="3">
    <source>
        <dbReference type="ARBA" id="ARBA00008936"/>
    </source>
</evidence>
<dbReference type="PROSITE" id="PS00152">
    <property type="entry name" value="ATPASE_ALPHA_BETA"/>
    <property type="match status" value="1"/>
</dbReference>
<feature type="binding site" evidence="14">
    <location>
        <begin position="169"/>
        <end position="176"/>
    </location>
    <ligand>
        <name>ATP</name>
        <dbReference type="ChEBI" id="CHEBI:30616"/>
    </ligand>
</feature>
<proteinExistence type="inferred from homology"/>
<dbReference type="CDD" id="cd18113">
    <property type="entry name" value="ATP-synt_F1_alpha_C"/>
    <property type="match status" value="1"/>
</dbReference>
<comment type="function">
    <text evidence="1 14">Produces ATP from ADP in the presence of a proton gradient across the membrane. The alpha chain is a regulatory subunit.</text>
</comment>
<evidence type="ECO:0000256" key="1">
    <source>
        <dbReference type="ARBA" id="ARBA00003784"/>
    </source>
</evidence>
<evidence type="ECO:0000256" key="5">
    <source>
        <dbReference type="ARBA" id="ARBA00022741"/>
    </source>
</evidence>
<dbReference type="Proteomes" id="UP001168540">
    <property type="component" value="Unassembled WGS sequence"/>
</dbReference>
<evidence type="ECO:0000259" key="16">
    <source>
        <dbReference type="Pfam" id="PF00306"/>
    </source>
</evidence>
<dbReference type="PANTHER" id="PTHR48082:SF2">
    <property type="entry name" value="ATP SYNTHASE SUBUNIT ALPHA, MITOCHONDRIAL"/>
    <property type="match status" value="1"/>
</dbReference>
<keyword evidence="9 14" id="KW-0406">Ion transport</keyword>
<dbReference type="SUPFAM" id="SSF47917">
    <property type="entry name" value="C-terminal domain of alpha and beta subunits of F1 ATP synthase"/>
    <property type="match status" value="1"/>
</dbReference>
<evidence type="ECO:0000256" key="7">
    <source>
        <dbReference type="ARBA" id="ARBA00022840"/>
    </source>
</evidence>
<dbReference type="Pfam" id="PF00006">
    <property type="entry name" value="ATP-synt_ab"/>
    <property type="match status" value="1"/>
</dbReference>
<sequence>MQLNPSEISDLIKAKIQNLAEGADVRTKGTVISVTDGIVRIHGLADVMQGEMLEFPGNTFGLAMNLERDSVGAVVLGEYEHISEGDEVTCTGRILEVPVGPELVGRVVNALGQPIDGKGPVDAKFSSPIEKIAPGVIARQSVDQPMQTGLKSIDSMVPIGRGQRELIIGDRQTGKTAVALDAIINQKGTGVICIYVAVGQKASSIANVVRKLEEHGAMGHTIIVAATASEAAALQFIAPYSGCAMGEYFRDRGEDALIVYDDLSKQAVAYRQISLLLRRPPGREAYPGDVFYLHSRLLERASRINADEVEKLTNGEVKGKTGSLTALPIIETQAGDVSAFVPTNVISITDGQIFLETDLFNSGIRPAINAGISVSRVGGAAQTKVIKKLGGGIRLALAQYRELAAFSQFASDLDEATRKQLLHGEIVTELMKQKQYATLSTAEMALTLWAVNKGYYEDVPVKKALDFEAAFLAFVRANNADLLKAVNEKGDLSGDNEQVLVKAMESFKAGFSYN</sequence>
<evidence type="ECO:0000256" key="13">
    <source>
        <dbReference type="ARBA" id="ARBA00026013"/>
    </source>
</evidence>
<dbReference type="InterPro" id="IPR038376">
    <property type="entry name" value="ATP_synth_asu_C_sf"/>
</dbReference>
<evidence type="ECO:0000256" key="9">
    <source>
        <dbReference type="ARBA" id="ARBA00023065"/>
    </source>
</evidence>
<reference evidence="18" key="1">
    <citation type="submission" date="2023-06" db="EMBL/GenBank/DDBJ databases">
        <authorList>
            <person name="Zhang S."/>
        </authorList>
    </citation>
    <scope>NUCLEOTIDE SEQUENCE</scope>
    <source>
        <strain evidence="18">SG2303</strain>
    </source>
</reference>
<dbReference type="SUPFAM" id="SSF52540">
    <property type="entry name" value="P-loop containing nucleoside triphosphate hydrolases"/>
    <property type="match status" value="1"/>
</dbReference>
<feature type="domain" description="ATPase F1/V1/A1 complex alpha/beta subunit N-terminal" evidence="17">
    <location>
        <begin position="25"/>
        <end position="92"/>
    </location>
</feature>
<evidence type="ECO:0000256" key="6">
    <source>
        <dbReference type="ARBA" id="ARBA00022781"/>
    </source>
</evidence>
<dbReference type="PIRSF" id="PIRSF039088">
    <property type="entry name" value="F_ATPase_subunit_alpha"/>
    <property type="match status" value="1"/>
</dbReference>
<keyword evidence="10 14" id="KW-0472">Membrane</keyword>
<evidence type="ECO:0000256" key="10">
    <source>
        <dbReference type="ARBA" id="ARBA00023136"/>
    </source>
</evidence>
<comment type="catalytic activity">
    <reaction evidence="14">
        <text>ATP + H2O + 4 H(+)(in) = ADP + phosphate + 5 H(+)(out)</text>
        <dbReference type="Rhea" id="RHEA:57720"/>
        <dbReference type="ChEBI" id="CHEBI:15377"/>
        <dbReference type="ChEBI" id="CHEBI:15378"/>
        <dbReference type="ChEBI" id="CHEBI:30616"/>
        <dbReference type="ChEBI" id="CHEBI:43474"/>
        <dbReference type="ChEBI" id="CHEBI:456216"/>
        <dbReference type="EC" id="7.1.2.2"/>
    </reaction>
</comment>
<evidence type="ECO:0000256" key="12">
    <source>
        <dbReference type="ARBA" id="ARBA00023310"/>
    </source>
</evidence>
<dbReference type="Gene3D" id="3.40.50.300">
    <property type="entry name" value="P-loop containing nucleotide triphosphate hydrolases"/>
    <property type="match status" value="1"/>
</dbReference>
<evidence type="ECO:0000259" key="15">
    <source>
        <dbReference type="Pfam" id="PF00006"/>
    </source>
</evidence>
<evidence type="ECO:0000313" key="18">
    <source>
        <dbReference type="EMBL" id="MDN0074629.1"/>
    </source>
</evidence>
<evidence type="ECO:0000256" key="8">
    <source>
        <dbReference type="ARBA" id="ARBA00022967"/>
    </source>
</evidence>
<keyword evidence="7 14" id="KW-0067">ATP-binding</keyword>
<evidence type="ECO:0000256" key="14">
    <source>
        <dbReference type="HAMAP-Rule" id="MF_01346"/>
    </source>
</evidence>
<evidence type="ECO:0000256" key="11">
    <source>
        <dbReference type="ARBA" id="ARBA00023196"/>
    </source>
</evidence>
<dbReference type="InterPro" id="IPR023366">
    <property type="entry name" value="ATP_synth_asu-like_sf"/>
</dbReference>
<protein>
    <recommendedName>
        <fullName evidence="14">ATP synthase subunit alpha</fullName>
        <ecNumber evidence="14">7.1.2.2</ecNumber>
    </recommendedName>
    <alternativeName>
        <fullName evidence="14">ATP synthase F1 sector subunit alpha</fullName>
    </alternativeName>
    <alternativeName>
        <fullName evidence="14">F-ATPase subunit alpha</fullName>
    </alternativeName>
</protein>
<dbReference type="CDD" id="cd18116">
    <property type="entry name" value="ATP-synt_F1_alpha_N"/>
    <property type="match status" value="1"/>
</dbReference>
<dbReference type="InterPro" id="IPR036121">
    <property type="entry name" value="ATPase_F1/V1/A1_a/bsu_N_sf"/>
</dbReference>
<comment type="similarity">
    <text evidence="3 14">Belongs to the ATPase alpha/beta chains family.</text>
</comment>
<dbReference type="InterPro" id="IPR004100">
    <property type="entry name" value="ATPase_F1/V1/A1_a/bsu_N"/>
</dbReference>
<dbReference type="InterPro" id="IPR005294">
    <property type="entry name" value="ATP_synth_F1_asu"/>
</dbReference>
<evidence type="ECO:0000256" key="2">
    <source>
        <dbReference type="ARBA" id="ARBA00004370"/>
    </source>
</evidence>
<dbReference type="EMBL" id="JAUEDK010000009">
    <property type="protein sequence ID" value="MDN0074629.1"/>
    <property type="molecule type" value="Genomic_DNA"/>
</dbReference>
<comment type="subcellular location">
    <subcellularLocation>
        <location evidence="14">Cell membrane</location>
        <topology evidence="14">Peripheral membrane protein</topology>
    </subcellularLocation>
    <subcellularLocation>
        <location evidence="2">Membrane</location>
    </subcellularLocation>
</comment>
<keyword evidence="8 14" id="KW-1278">Translocase</keyword>
<dbReference type="Pfam" id="PF00306">
    <property type="entry name" value="ATP-synt_ab_C"/>
    <property type="match status" value="1"/>
</dbReference>
<dbReference type="Gene3D" id="1.20.150.20">
    <property type="entry name" value="ATP synthase alpha/beta chain, C-terminal domain"/>
    <property type="match status" value="1"/>
</dbReference>
<organism evidence="18 19">
    <name type="scientific">Crenobacter oryzisoli</name>
    <dbReference type="NCBI Taxonomy" id="3056844"/>
    <lineage>
        <taxon>Bacteria</taxon>
        <taxon>Pseudomonadati</taxon>
        <taxon>Pseudomonadota</taxon>
        <taxon>Betaproteobacteria</taxon>
        <taxon>Neisseriales</taxon>
        <taxon>Neisseriaceae</taxon>
        <taxon>Crenobacter</taxon>
    </lineage>
</organism>
<gene>
    <name evidence="14 18" type="primary">atpA</name>
    <name evidence="18" type="ORF">QU481_06950</name>
</gene>
<dbReference type="SUPFAM" id="SSF50615">
    <property type="entry name" value="N-terminal domain of alpha and beta subunits of F1 ATP synthase"/>
    <property type="match status" value="1"/>
</dbReference>
<dbReference type="HAMAP" id="MF_01346">
    <property type="entry name" value="ATP_synth_alpha_bact"/>
    <property type="match status" value="1"/>
</dbReference>
<keyword evidence="6 14" id="KW-0375">Hydrogen ion transport</keyword>
<dbReference type="NCBIfam" id="TIGR00962">
    <property type="entry name" value="atpA"/>
    <property type="match status" value="1"/>
</dbReference>
<dbReference type="InterPro" id="IPR020003">
    <property type="entry name" value="ATPase_a/bsu_AS"/>
</dbReference>
<evidence type="ECO:0000259" key="17">
    <source>
        <dbReference type="Pfam" id="PF02874"/>
    </source>
</evidence>
<dbReference type="PANTHER" id="PTHR48082">
    <property type="entry name" value="ATP SYNTHASE SUBUNIT ALPHA, MITOCHONDRIAL"/>
    <property type="match status" value="1"/>
</dbReference>
<keyword evidence="12 14" id="KW-0066">ATP synthesis</keyword>
<dbReference type="Pfam" id="PF02874">
    <property type="entry name" value="ATP-synt_ab_N"/>
    <property type="match status" value="1"/>
</dbReference>
<keyword evidence="11 14" id="KW-0139">CF(1)</keyword>
<dbReference type="CDD" id="cd01132">
    <property type="entry name" value="F1-ATPase_alpha_CD"/>
    <property type="match status" value="1"/>
</dbReference>
<accession>A0ABT7XLF5</accession>
<keyword evidence="14" id="KW-1003">Cell membrane</keyword>
<feature type="site" description="Required for activity" evidence="14">
    <location>
        <position position="373"/>
    </location>
</feature>
<comment type="subunit">
    <text evidence="13">F-type ATPases have 2 components, CF(1) - the catalytic core - and CF(0) - the membrane proton channel. CF(1) has five subunits: alpha(3), beta(3), gamma(1), delta(1), epsilon(1). CF(0) has four main subunits: a(1), b(1), b'(1) and c(9-12).</text>
</comment>
<dbReference type="EC" id="7.1.2.2" evidence="14"/>
<keyword evidence="4 14" id="KW-0813">Transport</keyword>
<feature type="domain" description="ATPase F1/V1/A1 complex alpha/beta subunit nucleotide-binding" evidence="15">
    <location>
        <begin position="149"/>
        <end position="375"/>
    </location>
</feature>
<dbReference type="InterPro" id="IPR000793">
    <property type="entry name" value="ATP_synth_asu_C"/>
</dbReference>
<dbReference type="RefSeq" id="WP_289829205.1">
    <property type="nucleotide sequence ID" value="NZ_JAUEDK010000009.1"/>
</dbReference>
<dbReference type="InterPro" id="IPR000194">
    <property type="entry name" value="ATPase_F1/V1/A1_a/bsu_nucl-bd"/>
</dbReference>
<dbReference type="NCBIfam" id="NF009884">
    <property type="entry name" value="PRK13343.1"/>
    <property type="match status" value="1"/>
</dbReference>
<dbReference type="Gene3D" id="2.40.30.20">
    <property type="match status" value="1"/>
</dbReference>
<dbReference type="InterPro" id="IPR027417">
    <property type="entry name" value="P-loop_NTPase"/>
</dbReference>
<name>A0ABT7XLF5_9NEIS</name>
<dbReference type="InterPro" id="IPR033732">
    <property type="entry name" value="ATP_synth_F1_a_nt-bd_dom"/>
</dbReference>
<evidence type="ECO:0000313" key="19">
    <source>
        <dbReference type="Proteomes" id="UP001168540"/>
    </source>
</evidence>
<keyword evidence="5 14" id="KW-0547">Nucleotide-binding</keyword>
<keyword evidence="19" id="KW-1185">Reference proteome</keyword>
<comment type="caution">
    <text evidence="18">The sequence shown here is derived from an EMBL/GenBank/DDBJ whole genome shotgun (WGS) entry which is preliminary data.</text>
</comment>
<feature type="domain" description="ATP synthase alpha subunit C-terminal" evidence="16">
    <location>
        <begin position="382"/>
        <end position="507"/>
    </location>
</feature>
<evidence type="ECO:0000256" key="4">
    <source>
        <dbReference type="ARBA" id="ARBA00022448"/>
    </source>
</evidence>